<dbReference type="EMBL" id="JBBNAF010000005">
    <property type="protein sequence ID" value="KAK9141882.1"/>
    <property type="molecule type" value="Genomic_DNA"/>
</dbReference>
<protein>
    <submittedName>
        <fullName evidence="1">Uncharacterized protein</fullName>
    </submittedName>
</protein>
<sequence>MAQYGRVYQDAAEKKCFNDVLKQLSLQRTASSSSLGSVDASSVELKRGNSGSLIDFNAHTGPSATAAPMQTFARPPKATNPFDQPLFIPNQYVPFSVIA</sequence>
<reference evidence="1 2" key="1">
    <citation type="submission" date="2024-01" db="EMBL/GenBank/DDBJ databases">
        <title>Genome assemblies of Stephania.</title>
        <authorList>
            <person name="Yang L."/>
        </authorList>
    </citation>
    <scope>NUCLEOTIDE SEQUENCE [LARGE SCALE GENOMIC DNA]</scope>
    <source>
        <strain evidence="1">YNDBR</strain>
        <tissue evidence="1">Leaf</tissue>
    </source>
</reference>
<accession>A0AAP0JXA0</accession>
<name>A0AAP0JXA0_9MAGN</name>
<gene>
    <name evidence="1" type="ORF">Syun_011282</name>
</gene>
<evidence type="ECO:0000313" key="1">
    <source>
        <dbReference type="EMBL" id="KAK9141882.1"/>
    </source>
</evidence>
<keyword evidence="2" id="KW-1185">Reference proteome</keyword>
<comment type="caution">
    <text evidence="1">The sequence shown here is derived from an EMBL/GenBank/DDBJ whole genome shotgun (WGS) entry which is preliminary data.</text>
</comment>
<organism evidence="1 2">
    <name type="scientific">Stephania yunnanensis</name>
    <dbReference type="NCBI Taxonomy" id="152371"/>
    <lineage>
        <taxon>Eukaryota</taxon>
        <taxon>Viridiplantae</taxon>
        <taxon>Streptophyta</taxon>
        <taxon>Embryophyta</taxon>
        <taxon>Tracheophyta</taxon>
        <taxon>Spermatophyta</taxon>
        <taxon>Magnoliopsida</taxon>
        <taxon>Ranunculales</taxon>
        <taxon>Menispermaceae</taxon>
        <taxon>Menispermoideae</taxon>
        <taxon>Cissampelideae</taxon>
        <taxon>Stephania</taxon>
    </lineage>
</organism>
<dbReference type="Proteomes" id="UP001420932">
    <property type="component" value="Unassembled WGS sequence"/>
</dbReference>
<evidence type="ECO:0000313" key="2">
    <source>
        <dbReference type="Proteomes" id="UP001420932"/>
    </source>
</evidence>
<dbReference type="AlphaFoldDB" id="A0AAP0JXA0"/>
<proteinExistence type="predicted"/>